<accession>A0A8B8V8E6</accession>
<evidence type="ECO:0000256" key="1">
    <source>
        <dbReference type="SAM" id="SignalP"/>
    </source>
</evidence>
<dbReference type="KEGG" id="bmus:118880968"/>
<gene>
    <name evidence="3" type="primary">WFDC9</name>
</gene>
<organism evidence="2 3">
    <name type="scientific">Balaenoptera musculus</name>
    <name type="common">Blue whale</name>
    <dbReference type="NCBI Taxonomy" id="9771"/>
    <lineage>
        <taxon>Eukaryota</taxon>
        <taxon>Metazoa</taxon>
        <taxon>Chordata</taxon>
        <taxon>Craniata</taxon>
        <taxon>Vertebrata</taxon>
        <taxon>Euteleostomi</taxon>
        <taxon>Mammalia</taxon>
        <taxon>Eutheria</taxon>
        <taxon>Laurasiatheria</taxon>
        <taxon>Artiodactyla</taxon>
        <taxon>Whippomorpha</taxon>
        <taxon>Cetacea</taxon>
        <taxon>Mysticeti</taxon>
        <taxon>Balaenopteridae</taxon>
        <taxon>Balaenoptera</taxon>
    </lineage>
</organism>
<feature type="chain" id="PRO_5034124547" evidence="1">
    <location>
        <begin position="19"/>
        <end position="94"/>
    </location>
</feature>
<dbReference type="GeneID" id="118880968"/>
<dbReference type="OrthoDB" id="9699870at2759"/>
<dbReference type="Proteomes" id="UP000694857">
    <property type="component" value="Chromosome 15"/>
</dbReference>
<name>A0A8B8V8E6_BALMU</name>
<evidence type="ECO:0000313" key="3">
    <source>
        <dbReference type="RefSeq" id="XP_036681111.1"/>
    </source>
</evidence>
<feature type="signal peptide" evidence="1">
    <location>
        <begin position="1"/>
        <end position="18"/>
    </location>
</feature>
<protein>
    <submittedName>
        <fullName evidence="3">Protein WFDC9</fullName>
    </submittedName>
</protein>
<sequence>MKLWALLLIMLTCEVVMLLPALGGLKHKPFFVGGWTLPNSTVSIPAELRDIDQCWVQPSSLTYCLKRCTKAKGCSFPNHTCCWTYCGDICLDNE</sequence>
<keyword evidence="2" id="KW-1185">Reference proteome</keyword>
<dbReference type="RefSeq" id="XP_036681111.1">
    <property type="nucleotide sequence ID" value="XM_036825216.1"/>
</dbReference>
<evidence type="ECO:0000313" key="2">
    <source>
        <dbReference type="Proteomes" id="UP000694857"/>
    </source>
</evidence>
<reference evidence="3" key="1">
    <citation type="submission" date="2025-08" db="UniProtKB">
        <authorList>
            <consortium name="RefSeq"/>
        </authorList>
    </citation>
    <scope>IDENTIFICATION</scope>
    <source>
        <tissue evidence="3">Epidermis and Blubber</tissue>
    </source>
</reference>
<proteinExistence type="predicted"/>
<keyword evidence="1" id="KW-0732">Signal</keyword>
<dbReference type="CTD" id="259240"/>
<dbReference type="AlphaFoldDB" id="A0A8B8V8E6"/>